<keyword evidence="7" id="KW-1185">Reference proteome</keyword>
<evidence type="ECO:0000256" key="1">
    <source>
        <dbReference type="ARBA" id="ARBA00000085"/>
    </source>
</evidence>
<gene>
    <name evidence="6" type="ORF">ACFP3R_01600</name>
</gene>
<comment type="caution">
    <text evidence="6">The sequence shown here is derived from an EMBL/GenBank/DDBJ whole genome shotgun (WGS) entry which is preliminary data.</text>
</comment>
<dbReference type="EC" id="2.7.13.3" evidence="2"/>
<reference evidence="7" key="1">
    <citation type="journal article" date="2019" name="Int. J. Syst. Evol. Microbiol.">
        <title>The Global Catalogue of Microorganisms (GCM) 10K type strain sequencing project: providing services to taxonomists for standard genome sequencing and annotation.</title>
        <authorList>
            <consortium name="The Broad Institute Genomics Platform"/>
            <consortium name="The Broad Institute Genome Sequencing Center for Infectious Disease"/>
            <person name="Wu L."/>
            <person name="Ma J."/>
        </authorList>
    </citation>
    <scope>NUCLEOTIDE SEQUENCE [LARGE SCALE GENOMIC DNA]</scope>
    <source>
        <strain evidence="7">CGMCC 4.7246</strain>
    </source>
</reference>
<evidence type="ECO:0000256" key="2">
    <source>
        <dbReference type="ARBA" id="ARBA00012438"/>
    </source>
</evidence>
<dbReference type="RefSeq" id="WP_380632132.1">
    <property type="nucleotide sequence ID" value="NZ_JBHSQO010000001.1"/>
</dbReference>
<protein>
    <recommendedName>
        <fullName evidence="2">histidine kinase</fullName>
        <ecNumber evidence="2">2.7.13.3</ecNumber>
    </recommendedName>
</protein>
<name>A0ABW1NXB3_9PSEU</name>
<dbReference type="InterPro" id="IPR036890">
    <property type="entry name" value="HATPase_C_sf"/>
</dbReference>
<evidence type="ECO:0000256" key="4">
    <source>
        <dbReference type="ARBA" id="ARBA00022777"/>
    </source>
</evidence>
<dbReference type="SUPFAM" id="SSF55874">
    <property type="entry name" value="ATPase domain of HSP90 chaperone/DNA topoisomerase II/histidine kinase"/>
    <property type="match status" value="1"/>
</dbReference>
<proteinExistence type="predicted"/>
<dbReference type="CDD" id="cd16917">
    <property type="entry name" value="HATPase_UhpB-NarQ-NarX-like"/>
    <property type="match status" value="1"/>
</dbReference>
<dbReference type="EMBL" id="JBHSQO010000001">
    <property type="protein sequence ID" value="MFC6087958.1"/>
    <property type="molecule type" value="Genomic_DNA"/>
</dbReference>
<dbReference type="Gene3D" id="3.30.565.10">
    <property type="entry name" value="Histidine kinase-like ATPase, C-terminal domain"/>
    <property type="match status" value="1"/>
</dbReference>
<keyword evidence="4" id="KW-0418">Kinase</keyword>
<comment type="catalytic activity">
    <reaction evidence="1">
        <text>ATP + protein L-histidine = ADP + protein N-phospho-L-histidine.</text>
        <dbReference type="EC" id="2.7.13.3"/>
    </reaction>
</comment>
<evidence type="ECO:0000313" key="7">
    <source>
        <dbReference type="Proteomes" id="UP001596220"/>
    </source>
</evidence>
<dbReference type="PANTHER" id="PTHR24421">
    <property type="entry name" value="NITRATE/NITRITE SENSOR PROTEIN NARX-RELATED"/>
    <property type="match status" value="1"/>
</dbReference>
<dbReference type="PANTHER" id="PTHR24421:SF10">
    <property type="entry name" value="NITRATE_NITRITE SENSOR PROTEIN NARQ"/>
    <property type="match status" value="1"/>
</dbReference>
<evidence type="ECO:0000256" key="3">
    <source>
        <dbReference type="ARBA" id="ARBA00022679"/>
    </source>
</evidence>
<keyword evidence="3" id="KW-0808">Transferase</keyword>
<dbReference type="Proteomes" id="UP001596220">
    <property type="component" value="Unassembled WGS sequence"/>
</dbReference>
<evidence type="ECO:0000256" key="5">
    <source>
        <dbReference type="ARBA" id="ARBA00023012"/>
    </source>
</evidence>
<sequence>MVVDERAVRLWVADDGERPAPPTAARGHGLIGMAERAGLLGGTCEAGPNPDRGWTVAAVLPRTGGAA</sequence>
<keyword evidence="5" id="KW-0902">Two-component regulatory system</keyword>
<evidence type="ECO:0000313" key="6">
    <source>
        <dbReference type="EMBL" id="MFC6087958.1"/>
    </source>
</evidence>
<dbReference type="InterPro" id="IPR050482">
    <property type="entry name" value="Sensor_HK_TwoCompSys"/>
</dbReference>
<accession>A0ABW1NXB3</accession>
<organism evidence="6 7">
    <name type="scientific">Saccharothrix lopnurensis</name>
    <dbReference type="NCBI Taxonomy" id="1670621"/>
    <lineage>
        <taxon>Bacteria</taxon>
        <taxon>Bacillati</taxon>
        <taxon>Actinomycetota</taxon>
        <taxon>Actinomycetes</taxon>
        <taxon>Pseudonocardiales</taxon>
        <taxon>Pseudonocardiaceae</taxon>
        <taxon>Saccharothrix</taxon>
    </lineage>
</organism>